<evidence type="ECO:0000259" key="2">
    <source>
        <dbReference type="PROSITE" id="PS50853"/>
    </source>
</evidence>
<evidence type="ECO:0000313" key="3">
    <source>
        <dbReference type="EMBL" id="GAI07997.1"/>
    </source>
</evidence>
<organism evidence="3">
    <name type="scientific">marine sediment metagenome</name>
    <dbReference type="NCBI Taxonomy" id="412755"/>
    <lineage>
        <taxon>unclassified sequences</taxon>
        <taxon>metagenomes</taxon>
        <taxon>ecological metagenomes</taxon>
    </lineage>
</organism>
<evidence type="ECO:0000256" key="1">
    <source>
        <dbReference type="SAM" id="MobiDB-lite"/>
    </source>
</evidence>
<feature type="non-terminal residue" evidence="3">
    <location>
        <position position="108"/>
    </location>
</feature>
<feature type="region of interest" description="Disordered" evidence="1">
    <location>
        <begin position="85"/>
        <end position="108"/>
    </location>
</feature>
<comment type="caution">
    <text evidence="3">The sequence shown here is derived from an EMBL/GenBank/DDBJ whole genome shotgun (WGS) entry which is preliminary data.</text>
</comment>
<sequence>MLEKSAVTSLSASAVAGGDIELSWTASSPETDVANYNMYRATSSGGQNYSSYTYQVSVGTTTYTDTSTTDGTTYYYVVRAEDIAGNTDTNTDEDSATAGITTGPSFSS</sequence>
<dbReference type="InterPro" id="IPR003961">
    <property type="entry name" value="FN3_dom"/>
</dbReference>
<feature type="compositionally biased region" description="Polar residues" evidence="1">
    <location>
        <begin position="98"/>
        <end position="108"/>
    </location>
</feature>
<dbReference type="SUPFAM" id="SSF49265">
    <property type="entry name" value="Fibronectin type III"/>
    <property type="match status" value="1"/>
</dbReference>
<dbReference type="Gene3D" id="2.60.40.10">
    <property type="entry name" value="Immunoglobulins"/>
    <property type="match status" value="1"/>
</dbReference>
<dbReference type="EMBL" id="BARV01012791">
    <property type="protein sequence ID" value="GAI07997.1"/>
    <property type="molecule type" value="Genomic_DNA"/>
</dbReference>
<dbReference type="InterPro" id="IPR013783">
    <property type="entry name" value="Ig-like_fold"/>
</dbReference>
<protein>
    <recommendedName>
        <fullName evidence="2">Fibronectin type-III domain-containing protein</fullName>
    </recommendedName>
</protein>
<dbReference type="AlphaFoldDB" id="X1KLP2"/>
<dbReference type="PROSITE" id="PS50853">
    <property type="entry name" value="FN3"/>
    <property type="match status" value="1"/>
</dbReference>
<gene>
    <name evidence="3" type="ORF">S06H3_23505</name>
</gene>
<name>X1KLP2_9ZZZZ</name>
<feature type="domain" description="Fibronectin type-III" evidence="2">
    <location>
        <begin position="6"/>
        <end position="105"/>
    </location>
</feature>
<accession>X1KLP2</accession>
<dbReference type="InterPro" id="IPR036116">
    <property type="entry name" value="FN3_sf"/>
</dbReference>
<proteinExistence type="predicted"/>
<reference evidence="3" key="1">
    <citation type="journal article" date="2014" name="Front. Microbiol.">
        <title>High frequency of phylogenetically diverse reductive dehalogenase-homologous genes in deep subseafloor sedimentary metagenomes.</title>
        <authorList>
            <person name="Kawai M."/>
            <person name="Futagami T."/>
            <person name="Toyoda A."/>
            <person name="Takaki Y."/>
            <person name="Nishi S."/>
            <person name="Hori S."/>
            <person name="Arai W."/>
            <person name="Tsubouchi T."/>
            <person name="Morono Y."/>
            <person name="Uchiyama I."/>
            <person name="Ito T."/>
            <person name="Fujiyama A."/>
            <person name="Inagaki F."/>
            <person name="Takami H."/>
        </authorList>
    </citation>
    <scope>NUCLEOTIDE SEQUENCE</scope>
    <source>
        <strain evidence="3">Expedition CK06-06</strain>
    </source>
</reference>